<reference evidence="2" key="1">
    <citation type="journal article" date="2020" name="Stud. Mycol.">
        <title>101 Dothideomycetes genomes: a test case for predicting lifestyles and emergence of pathogens.</title>
        <authorList>
            <person name="Haridas S."/>
            <person name="Albert R."/>
            <person name="Binder M."/>
            <person name="Bloem J."/>
            <person name="Labutti K."/>
            <person name="Salamov A."/>
            <person name="Andreopoulos B."/>
            <person name="Baker S."/>
            <person name="Barry K."/>
            <person name="Bills G."/>
            <person name="Bluhm B."/>
            <person name="Cannon C."/>
            <person name="Castanera R."/>
            <person name="Culley D."/>
            <person name="Daum C."/>
            <person name="Ezra D."/>
            <person name="Gonzalez J."/>
            <person name="Henrissat B."/>
            <person name="Kuo A."/>
            <person name="Liang C."/>
            <person name="Lipzen A."/>
            <person name="Lutzoni F."/>
            <person name="Magnuson J."/>
            <person name="Mondo S."/>
            <person name="Nolan M."/>
            <person name="Ohm R."/>
            <person name="Pangilinan J."/>
            <person name="Park H.-J."/>
            <person name="Ramirez L."/>
            <person name="Alfaro M."/>
            <person name="Sun H."/>
            <person name="Tritt A."/>
            <person name="Yoshinaga Y."/>
            <person name="Zwiers L.-H."/>
            <person name="Turgeon B."/>
            <person name="Goodwin S."/>
            <person name="Spatafora J."/>
            <person name="Crous P."/>
            <person name="Grigoriev I."/>
        </authorList>
    </citation>
    <scope>NUCLEOTIDE SEQUENCE</scope>
    <source>
        <strain evidence="2">CBS 122681</strain>
    </source>
</reference>
<dbReference type="AlphaFoldDB" id="A0A6A6SQP3"/>
<evidence type="ECO:0000313" key="2">
    <source>
        <dbReference type="EMBL" id="KAF2650166.1"/>
    </source>
</evidence>
<dbReference type="Gene3D" id="3.80.10.10">
    <property type="entry name" value="Ribonuclease Inhibitor"/>
    <property type="match status" value="1"/>
</dbReference>
<dbReference type="Gene3D" id="1.20.1280.50">
    <property type="match status" value="1"/>
</dbReference>
<dbReference type="Pfam" id="PF12937">
    <property type="entry name" value="F-box-like"/>
    <property type="match status" value="1"/>
</dbReference>
<dbReference type="SUPFAM" id="SSF81383">
    <property type="entry name" value="F-box domain"/>
    <property type="match status" value="1"/>
</dbReference>
<dbReference type="Proteomes" id="UP000799324">
    <property type="component" value="Unassembled WGS sequence"/>
</dbReference>
<evidence type="ECO:0000313" key="3">
    <source>
        <dbReference type="Proteomes" id="UP000799324"/>
    </source>
</evidence>
<dbReference type="InterPro" id="IPR036047">
    <property type="entry name" value="F-box-like_dom_sf"/>
</dbReference>
<organism evidence="2 3">
    <name type="scientific">Lophiostoma macrostomum CBS 122681</name>
    <dbReference type="NCBI Taxonomy" id="1314788"/>
    <lineage>
        <taxon>Eukaryota</taxon>
        <taxon>Fungi</taxon>
        <taxon>Dikarya</taxon>
        <taxon>Ascomycota</taxon>
        <taxon>Pezizomycotina</taxon>
        <taxon>Dothideomycetes</taxon>
        <taxon>Pleosporomycetidae</taxon>
        <taxon>Pleosporales</taxon>
        <taxon>Lophiostomataceae</taxon>
        <taxon>Lophiostoma</taxon>
    </lineage>
</organism>
<name>A0A6A6SQP3_9PLEO</name>
<protein>
    <recommendedName>
        <fullName evidence="1">F-box domain-containing protein</fullName>
    </recommendedName>
</protein>
<dbReference type="PROSITE" id="PS50181">
    <property type="entry name" value="FBOX"/>
    <property type="match status" value="1"/>
</dbReference>
<keyword evidence="3" id="KW-1185">Reference proteome</keyword>
<proteinExistence type="predicted"/>
<feature type="domain" description="F-box" evidence="1">
    <location>
        <begin position="1"/>
        <end position="43"/>
    </location>
</feature>
<dbReference type="OrthoDB" id="3800724at2759"/>
<dbReference type="InterPro" id="IPR001810">
    <property type="entry name" value="F-box_dom"/>
</dbReference>
<evidence type="ECO:0000259" key="1">
    <source>
        <dbReference type="PROSITE" id="PS50181"/>
    </source>
</evidence>
<sequence length="288" mass="33163">MDTFPEELIDHICSFADMGVLCSLSRVSRQFRRIAEPHLYRTICAIFDGPFDPGYSKTDVLISTLKRRPHLRPYVKVLNAECSTEYRSSIPNQYHSLLSFRAKCDQDVHDIITLAPMMETIDMYDFVAEESLGQSWLEILPALHQHTYLKRFDIDLGSSVLTDLHHLFALPNIEIMDLRRGETNYDDEKALRHWENMKSNLRQLSIVDLRTHDQVSDVADDVKLIARSCPKLHSLESFGVVYTYGSNYFRALIRAFTIPAIKNQLSYVRNFGIHKTLLAGFIVSAQSF</sequence>
<dbReference type="CDD" id="cd09917">
    <property type="entry name" value="F-box_SF"/>
    <property type="match status" value="1"/>
</dbReference>
<dbReference type="EMBL" id="MU004465">
    <property type="protein sequence ID" value="KAF2650166.1"/>
    <property type="molecule type" value="Genomic_DNA"/>
</dbReference>
<gene>
    <name evidence="2" type="ORF">K491DRAFT_149060</name>
</gene>
<dbReference type="InterPro" id="IPR032675">
    <property type="entry name" value="LRR_dom_sf"/>
</dbReference>
<accession>A0A6A6SQP3</accession>